<evidence type="ECO:0000313" key="3">
    <source>
        <dbReference type="Proteomes" id="UP000324896"/>
    </source>
</evidence>
<dbReference type="InterPro" id="IPR003607">
    <property type="entry name" value="HD/PDEase_dom"/>
</dbReference>
<dbReference type="InterPro" id="IPR006674">
    <property type="entry name" value="HD_domain"/>
</dbReference>
<dbReference type="InterPro" id="IPR006675">
    <property type="entry name" value="HDIG_dom"/>
</dbReference>
<dbReference type="Gene3D" id="1.10.3090.10">
    <property type="entry name" value="cca-adding enzyme, domain 2"/>
    <property type="match status" value="1"/>
</dbReference>
<dbReference type="OrthoDB" id="9805698at2"/>
<dbReference type="Proteomes" id="UP000324896">
    <property type="component" value="Unassembled WGS sequence"/>
</dbReference>
<gene>
    <name evidence="2" type="ORF">SAMN04488597_12822</name>
</gene>
<dbReference type="Pfam" id="PF01966">
    <property type="entry name" value="HD"/>
    <property type="match status" value="1"/>
</dbReference>
<dbReference type="SUPFAM" id="SSF109604">
    <property type="entry name" value="HD-domain/PDEase-like"/>
    <property type="match status" value="1"/>
</dbReference>
<dbReference type="CDD" id="cd00077">
    <property type="entry name" value="HDc"/>
    <property type="match status" value="1"/>
</dbReference>
<dbReference type="EMBL" id="FMYT01000028">
    <property type="protein sequence ID" value="SDD13398.1"/>
    <property type="molecule type" value="Genomic_DNA"/>
</dbReference>
<protein>
    <submittedName>
        <fullName evidence="2">HDIG domain-containing protein</fullName>
    </submittedName>
</protein>
<keyword evidence="1" id="KW-0547">Nucleotide-binding</keyword>
<reference evidence="2 3" key="1">
    <citation type="submission" date="2016-10" db="EMBL/GenBank/DDBJ databases">
        <authorList>
            <person name="Varghese N."/>
            <person name="Submissions S."/>
        </authorList>
    </citation>
    <scope>NUCLEOTIDE SEQUENCE [LARGE SCALE GENOMIC DNA]</scope>
    <source>
        <strain evidence="2 3">WG10</strain>
    </source>
</reference>
<dbReference type="AlphaFoldDB" id="A0A1G6S932"/>
<dbReference type="PROSITE" id="PS51831">
    <property type="entry name" value="HD"/>
    <property type="match status" value="1"/>
</dbReference>
<proteinExistence type="predicted"/>
<dbReference type="InterPro" id="IPR050124">
    <property type="entry name" value="tRNA_CCA-adding_enzyme"/>
</dbReference>
<name>A0A1G6S932_9FIRM</name>
<accession>A0A1G6S932</accession>
<dbReference type="PANTHER" id="PTHR47545">
    <property type="entry name" value="MULTIFUNCTIONAL CCA PROTEIN"/>
    <property type="match status" value="1"/>
</dbReference>
<dbReference type="RefSeq" id="WP_073160200.1">
    <property type="nucleotide sequence ID" value="NZ_FMYT01000028.1"/>
</dbReference>
<dbReference type="PANTHER" id="PTHR47545:SF1">
    <property type="entry name" value="MULTIFUNCTIONAL CCA PROTEIN"/>
    <property type="match status" value="1"/>
</dbReference>
<dbReference type="GO" id="GO:0000166">
    <property type="term" value="F:nucleotide binding"/>
    <property type="evidence" value="ECO:0007669"/>
    <property type="project" value="UniProtKB-KW"/>
</dbReference>
<evidence type="ECO:0000313" key="2">
    <source>
        <dbReference type="EMBL" id="SDD13398.1"/>
    </source>
</evidence>
<dbReference type="NCBIfam" id="TIGR00277">
    <property type="entry name" value="HDIG"/>
    <property type="match status" value="1"/>
</dbReference>
<evidence type="ECO:0000256" key="1">
    <source>
        <dbReference type="ARBA" id="ARBA00022741"/>
    </source>
</evidence>
<organism evidence="2 3">
    <name type="scientific">Halanaerobium congolense</name>
    <dbReference type="NCBI Taxonomy" id="54121"/>
    <lineage>
        <taxon>Bacteria</taxon>
        <taxon>Bacillati</taxon>
        <taxon>Bacillota</taxon>
        <taxon>Clostridia</taxon>
        <taxon>Halanaerobiales</taxon>
        <taxon>Halanaerobiaceae</taxon>
        <taxon>Halanaerobium</taxon>
    </lineage>
</organism>
<sequence length="212" mass="24989">MNLKDFIINALSSKKPSLYFKNNEDVGKEIFPELYKLKAVPESEDYHYHDNTFDHVMMVVDEVAKKTNKLNIRYAALMHDIGKVETKEEILPHHYEHEKKGVDKLYKIASDKLSDQSIDSAAVVIRYHMMIKNWNELRPGTIVDMFNAIYDSPLSMEEFLIIIRADNLKKKNQEKNIPHEEISRIYNDYVKEIKQKNIEDRNKQSLFIANKK</sequence>